<sequence>MKGADHIERREATELRVAGRRLEGYAAKFGTEARIGPFTETIAAGAFRDSLGAGGDIIAMVDHDPGRVLARTRSGTLRLSEDATGLAFSIDMPDTSLGRDVLAMAQRGDLGGMSFGFLVNKGGEIWTGDRRELRSVDLREISVIHAFPAYEGTEVIARARMREPKRLRMARLYLETLT</sequence>
<keyword evidence="6" id="KW-1185">Reference proteome</keyword>
<proteinExistence type="predicted"/>
<evidence type="ECO:0000313" key="5">
    <source>
        <dbReference type="EMBL" id="GER05218.1"/>
    </source>
</evidence>
<dbReference type="InterPro" id="IPR054613">
    <property type="entry name" value="Peptidase_S78_dom"/>
</dbReference>
<keyword evidence="2" id="KW-0645">Protease</keyword>
<dbReference type="NCBIfam" id="TIGR01543">
    <property type="entry name" value="proheadase_HK97"/>
    <property type="match status" value="1"/>
</dbReference>
<keyword evidence="1" id="KW-1188">Viral release from host cell</keyword>
<evidence type="ECO:0000256" key="2">
    <source>
        <dbReference type="ARBA" id="ARBA00022670"/>
    </source>
</evidence>
<name>A0A5A7NAT8_9PROT</name>
<feature type="domain" description="Prohead serine protease" evidence="4">
    <location>
        <begin position="20"/>
        <end position="161"/>
    </location>
</feature>
<protein>
    <submittedName>
        <fullName evidence="5">Peptidase</fullName>
    </submittedName>
</protein>
<dbReference type="GO" id="GO:0008233">
    <property type="term" value="F:peptidase activity"/>
    <property type="evidence" value="ECO:0007669"/>
    <property type="project" value="UniProtKB-KW"/>
</dbReference>
<dbReference type="Pfam" id="PF04586">
    <property type="entry name" value="Peptidase_S78"/>
    <property type="match status" value="1"/>
</dbReference>
<keyword evidence="3" id="KW-0378">Hydrolase</keyword>
<dbReference type="InterPro" id="IPR006433">
    <property type="entry name" value="Prohead_protease"/>
</dbReference>
<dbReference type="Proteomes" id="UP000324996">
    <property type="component" value="Unassembled WGS sequence"/>
</dbReference>
<dbReference type="AlphaFoldDB" id="A0A5A7NAT8"/>
<evidence type="ECO:0000313" key="6">
    <source>
        <dbReference type="Proteomes" id="UP000324996"/>
    </source>
</evidence>
<accession>A0A5A7NAT8</accession>
<gene>
    <name evidence="5" type="ORF">JCM17846_29000</name>
</gene>
<comment type="caution">
    <text evidence="5">The sequence shown here is derived from an EMBL/GenBank/DDBJ whole genome shotgun (WGS) entry which is preliminary data.</text>
</comment>
<dbReference type="GO" id="GO:0006508">
    <property type="term" value="P:proteolysis"/>
    <property type="evidence" value="ECO:0007669"/>
    <property type="project" value="UniProtKB-KW"/>
</dbReference>
<dbReference type="EMBL" id="BKCN01000019">
    <property type="protein sequence ID" value="GER05218.1"/>
    <property type="molecule type" value="Genomic_DNA"/>
</dbReference>
<dbReference type="RefSeq" id="WP_042087923.1">
    <property type="nucleotide sequence ID" value="NZ_BKCN01000019.1"/>
</dbReference>
<evidence type="ECO:0000259" key="4">
    <source>
        <dbReference type="Pfam" id="PF04586"/>
    </source>
</evidence>
<organism evidence="5 6">
    <name type="scientific">Iodidimonas nitroreducens</name>
    <dbReference type="NCBI Taxonomy" id="1236968"/>
    <lineage>
        <taxon>Bacteria</taxon>
        <taxon>Pseudomonadati</taxon>
        <taxon>Pseudomonadota</taxon>
        <taxon>Alphaproteobacteria</taxon>
        <taxon>Iodidimonadales</taxon>
        <taxon>Iodidimonadaceae</taxon>
        <taxon>Iodidimonas</taxon>
    </lineage>
</organism>
<reference evidence="5 6" key="1">
    <citation type="submission" date="2019-09" db="EMBL/GenBank/DDBJ databases">
        <title>NBRP : Genome information of microbial organism related human and environment.</title>
        <authorList>
            <person name="Hattori M."/>
            <person name="Oshima K."/>
            <person name="Inaba H."/>
            <person name="Suda W."/>
            <person name="Sakamoto M."/>
            <person name="Iino T."/>
            <person name="Kitahara M."/>
            <person name="Oshida Y."/>
            <person name="Iida T."/>
            <person name="Kudo T."/>
            <person name="Itoh T."/>
            <person name="Ohkuma M."/>
        </authorList>
    </citation>
    <scope>NUCLEOTIDE SEQUENCE [LARGE SCALE GENOMIC DNA]</scope>
    <source>
        <strain evidence="5 6">Q-1</strain>
    </source>
</reference>
<evidence type="ECO:0000256" key="1">
    <source>
        <dbReference type="ARBA" id="ARBA00022612"/>
    </source>
</evidence>
<evidence type="ECO:0000256" key="3">
    <source>
        <dbReference type="ARBA" id="ARBA00022801"/>
    </source>
</evidence>